<evidence type="ECO:0000256" key="7">
    <source>
        <dbReference type="ARBA" id="ARBA00023163"/>
    </source>
</evidence>
<dbReference type="EC" id="2.3.1.48" evidence="2"/>
<evidence type="ECO:0000256" key="2">
    <source>
        <dbReference type="ARBA" id="ARBA00013184"/>
    </source>
</evidence>
<comment type="subcellular location">
    <subcellularLocation>
        <location evidence="1">Nucleus</location>
    </subcellularLocation>
</comment>
<protein>
    <recommendedName>
        <fullName evidence="2">histone acetyltransferase</fullName>
        <ecNumber evidence="2">2.3.1.48</ecNumber>
    </recommendedName>
</protein>
<gene>
    <name evidence="11" type="ORF">PG991_013267</name>
</gene>
<feature type="region of interest" description="Disordered" evidence="10">
    <location>
        <begin position="344"/>
        <end position="397"/>
    </location>
</feature>
<keyword evidence="7" id="KW-0804">Transcription</keyword>
<keyword evidence="12" id="KW-1185">Reference proteome</keyword>
<dbReference type="InterPro" id="IPR013178">
    <property type="entry name" value="Histone_AcTrfase_Rtt109/CBP"/>
</dbReference>
<dbReference type="InterPro" id="IPR016849">
    <property type="entry name" value="Rtt109"/>
</dbReference>
<dbReference type="PROSITE" id="PS51728">
    <property type="entry name" value="RTT109_HAT"/>
    <property type="match status" value="1"/>
</dbReference>
<keyword evidence="8" id="KW-0539">Nucleus</keyword>
<feature type="compositionally biased region" description="Polar residues" evidence="10">
    <location>
        <begin position="1"/>
        <end position="10"/>
    </location>
</feature>
<feature type="compositionally biased region" description="Low complexity" evidence="10">
    <location>
        <begin position="347"/>
        <end position="372"/>
    </location>
</feature>
<evidence type="ECO:0000313" key="12">
    <source>
        <dbReference type="Proteomes" id="UP001396898"/>
    </source>
</evidence>
<feature type="region of interest" description="Disordered" evidence="10">
    <location>
        <begin position="47"/>
        <end position="74"/>
    </location>
</feature>
<feature type="compositionally biased region" description="Low complexity" evidence="10">
    <location>
        <begin position="11"/>
        <end position="25"/>
    </location>
</feature>
<evidence type="ECO:0000313" key="11">
    <source>
        <dbReference type="EMBL" id="KAK8001045.1"/>
    </source>
</evidence>
<keyword evidence="6" id="KW-0805">Transcription regulation</keyword>
<proteinExistence type="predicted"/>
<feature type="compositionally biased region" description="Basic and acidic residues" evidence="10">
    <location>
        <begin position="374"/>
        <end position="385"/>
    </location>
</feature>
<comment type="catalytic activity">
    <reaction evidence="9">
        <text>L-lysyl-[histone] + acetyl-CoA = N(6)-acetyl-L-lysyl-[histone] + CoA + H(+)</text>
        <dbReference type="Rhea" id="RHEA:21992"/>
        <dbReference type="Rhea" id="RHEA-COMP:9845"/>
        <dbReference type="Rhea" id="RHEA-COMP:11338"/>
        <dbReference type="ChEBI" id="CHEBI:15378"/>
        <dbReference type="ChEBI" id="CHEBI:29969"/>
        <dbReference type="ChEBI" id="CHEBI:57287"/>
        <dbReference type="ChEBI" id="CHEBI:57288"/>
        <dbReference type="ChEBI" id="CHEBI:61930"/>
        <dbReference type="EC" id="2.3.1.48"/>
    </reaction>
    <physiologicalReaction direction="left-to-right" evidence="9">
        <dbReference type="Rhea" id="RHEA:21993"/>
    </physiologicalReaction>
</comment>
<sequence>MANPTETTGGSKASSASSPNPKNNALVEQLAQVLPEHAKFAIHHLSTPPTLTEPLNHPPALPTDTKNGADSVDVRPRKPLKTYCEKHFLAVSIEHPEFKEQLLALALEVYIYTTSFSTLIFVSKADSTGYLNLLKLPQGTPSPIREVTTTFVSYLVSQRRRKHIQFIINLFARAQSQYLFPGSINNGGKHVLDDRGLVRWWCRVLNPLLEPSSENNTEWEQIHGYLIVPGLEPYDTRLLLPRTQKAKDNWSLSDPLERISPYASDPATYGKNIPPRCLIPMYPDDPKARFVDELEETTPLKQKLTRGWPTPKTLDQFWELMSHRQECSSGRLTGFIWLVLDPPSRPSSSATNQSQTQSDAQSDSTAAAAAATLKHSETDSKATREKKQKKKKVVLKGPIVPRQPRIKTHQRVHFPKHTSTAHYYWPEEGRGQVILDDSGYKRAVELLLHLEFGTAKQALASTARWINEVNVGERWSLDIVGRRSNPMIPEASGDGTMGSAVNNLSGMIKRKRPTDGEEASSCPGEAAPVNTLGSGLVRKKPKTADSQQPPLPTPASSSNGTQVNVLGAGLVRKKQKS</sequence>
<dbReference type="InterPro" id="IPR051236">
    <property type="entry name" value="HAT_RTT109-like"/>
</dbReference>
<feature type="region of interest" description="Disordered" evidence="10">
    <location>
        <begin position="1"/>
        <end position="25"/>
    </location>
</feature>
<organism evidence="11 12">
    <name type="scientific">Apiospora marii</name>
    <dbReference type="NCBI Taxonomy" id="335849"/>
    <lineage>
        <taxon>Eukaryota</taxon>
        <taxon>Fungi</taxon>
        <taxon>Dikarya</taxon>
        <taxon>Ascomycota</taxon>
        <taxon>Pezizomycotina</taxon>
        <taxon>Sordariomycetes</taxon>
        <taxon>Xylariomycetidae</taxon>
        <taxon>Amphisphaeriales</taxon>
        <taxon>Apiosporaceae</taxon>
        <taxon>Apiospora</taxon>
    </lineage>
</organism>
<feature type="compositionally biased region" description="Polar residues" evidence="10">
    <location>
        <begin position="544"/>
        <end position="564"/>
    </location>
</feature>
<evidence type="ECO:0000256" key="10">
    <source>
        <dbReference type="SAM" id="MobiDB-lite"/>
    </source>
</evidence>
<keyword evidence="4" id="KW-0227">DNA damage</keyword>
<dbReference type="Pfam" id="PF08214">
    <property type="entry name" value="HAT_KAT11"/>
    <property type="match status" value="1"/>
</dbReference>
<keyword evidence="5" id="KW-0007">Acetylation</keyword>
<feature type="region of interest" description="Disordered" evidence="10">
    <location>
        <begin position="510"/>
        <end position="577"/>
    </location>
</feature>
<reference evidence="11 12" key="1">
    <citation type="submission" date="2023-01" db="EMBL/GenBank/DDBJ databases">
        <title>Analysis of 21 Apiospora genomes using comparative genomics revels a genus with tremendous synthesis potential of carbohydrate active enzymes and secondary metabolites.</title>
        <authorList>
            <person name="Sorensen T."/>
        </authorList>
    </citation>
    <scope>NUCLEOTIDE SEQUENCE [LARGE SCALE GENOMIC DNA]</scope>
    <source>
        <strain evidence="11 12">CBS 20057</strain>
    </source>
</reference>
<comment type="caution">
    <text evidence="11">The sequence shown here is derived from an EMBL/GenBank/DDBJ whole genome shotgun (WGS) entry which is preliminary data.</text>
</comment>
<evidence type="ECO:0000256" key="8">
    <source>
        <dbReference type="ARBA" id="ARBA00023242"/>
    </source>
</evidence>
<dbReference type="PANTHER" id="PTHR31571">
    <property type="entry name" value="ALTERED INHERITANCE OF MITOCHONDRIA PROTEIN 6"/>
    <property type="match status" value="1"/>
</dbReference>
<evidence type="ECO:0000256" key="6">
    <source>
        <dbReference type="ARBA" id="ARBA00023015"/>
    </source>
</evidence>
<evidence type="ECO:0000256" key="1">
    <source>
        <dbReference type="ARBA" id="ARBA00004123"/>
    </source>
</evidence>
<name>A0ABR1R5G5_9PEZI</name>
<evidence type="ECO:0000256" key="9">
    <source>
        <dbReference type="ARBA" id="ARBA00048940"/>
    </source>
</evidence>
<evidence type="ECO:0000256" key="3">
    <source>
        <dbReference type="ARBA" id="ARBA00022679"/>
    </source>
</evidence>
<dbReference type="Proteomes" id="UP001396898">
    <property type="component" value="Unassembled WGS sequence"/>
</dbReference>
<keyword evidence="3" id="KW-0808">Transferase</keyword>
<dbReference type="SMART" id="SM01250">
    <property type="entry name" value="KAT11"/>
    <property type="match status" value="1"/>
</dbReference>
<evidence type="ECO:0000256" key="4">
    <source>
        <dbReference type="ARBA" id="ARBA00022763"/>
    </source>
</evidence>
<dbReference type="EMBL" id="JAQQWI010000018">
    <property type="protein sequence ID" value="KAK8001045.1"/>
    <property type="molecule type" value="Genomic_DNA"/>
</dbReference>
<accession>A0ABR1R5G5</accession>
<evidence type="ECO:0000256" key="5">
    <source>
        <dbReference type="ARBA" id="ARBA00022990"/>
    </source>
</evidence>
<dbReference type="PANTHER" id="PTHR31571:SF2">
    <property type="entry name" value="HISTONE ACETYLTRANSFERASE RTT109"/>
    <property type="match status" value="1"/>
</dbReference>